<dbReference type="Proteomes" id="UP001176941">
    <property type="component" value="Chromosome 15"/>
</dbReference>
<gene>
    <name evidence="2" type="ORF">MRATA1EN1_LOCUS6286</name>
</gene>
<keyword evidence="1" id="KW-0812">Transmembrane</keyword>
<dbReference type="EMBL" id="OX459951">
    <property type="protein sequence ID" value="CAI9157324.1"/>
    <property type="molecule type" value="Genomic_DNA"/>
</dbReference>
<keyword evidence="1" id="KW-1133">Transmembrane helix</keyword>
<sequence length="149" mass="17016">MICGLGTSQNHTPGQGLFQRNTREALTSSSEDSPRLLGFLELVVPILSSSFSSSQAAYDPFLSPNFLFKSRWKLILHFHQRVILKVFIYTPVIKMQYYKLLLARLLNSVCFLLVKPSTFLLFILPTTVALAVFKFFLICIFIVLCLHRL</sequence>
<evidence type="ECO:0000313" key="2">
    <source>
        <dbReference type="EMBL" id="CAI9157324.1"/>
    </source>
</evidence>
<name>A0ABN8Y6X6_RANTA</name>
<accession>A0ABN8Y6X6</accession>
<keyword evidence="3" id="KW-1185">Reference proteome</keyword>
<evidence type="ECO:0000256" key="1">
    <source>
        <dbReference type="SAM" id="Phobius"/>
    </source>
</evidence>
<organism evidence="2 3">
    <name type="scientific">Rangifer tarandus platyrhynchus</name>
    <name type="common">Svalbard reindeer</name>
    <dbReference type="NCBI Taxonomy" id="3082113"/>
    <lineage>
        <taxon>Eukaryota</taxon>
        <taxon>Metazoa</taxon>
        <taxon>Chordata</taxon>
        <taxon>Craniata</taxon>
        <taxon>Vertebrata</taxon>
        <taxon>Euteleostomi</taxon>
        <taxon>Mammalia</taxon>
        <taxon>Eutheria</taxon>
        <taxon>Laurasiatheria</taxon>
        <taxon>Artiodactyla</taxon>
        <taxon>Ruminantia</taxon>
        <taxon>Pecora</taxon>
        <taxon>Cervidae</taxon>
        <taxon>Odocoileinae</taxon>
        <taxon>Rangifer</taxon>
    </lineage>
</organism>
<proteinExistence type="predicted"/>
<protein>
    <submittedName>
        <fullName evidence="2">Uncharacterized protein</fullName>
    </submittedName>
</protein>
<reference evidence="2" key="1">
    <citation type="submission" date="2023-04" db="EMBL/GenBank/DDBJ databases">
        <authorList>
            <consortium name="ELIXIR-Norway"/>
        </authorList>
    </citation>
    <scope>NUCLEOTIDE SEQUENCE [LARGE SCALE GENOMIC DNA]</scope>
</reference>
<evidence type="ECO:0000313" key="3">
    <source>
        <dbReference type="Proteomes" id="UP001176941"/>
    </source>
</evidence>
<feature type="transmembrane region" description="Helical" evidence="1">
    <location>
        <begin position="120"/>
        <end position="146"/>
    </location>
</feature>
<keyword evidence="1" id="KW-0472">Membrane</keyword>
<feature type="transmembrane region" description="Helical" evidence="1">
    <location>
        <begin position="97"/>
        <end position="114"/>
    </location>
</feature>